<dbReference type="PROSITE" id="PS50157">
    <property type="entry name" value="ZINC_FINGER_C2H2_2"/>
    <property type="match status" value="1"/>
</dbReference>
<dbReference type="STRING" id="1367422.A0A178ZI68"/>
<keyword evidence="1" id="KW-0863">Zinc-finger</keyword>
<sequence>MTTRSSRPPGQNWWEAPAAAFCSVHDDCVFERLILVEGPVGRFAWSDLVGQKHTIERQPAAAAAALNAKLVLPAIHELFQQYPQGHAQGDNLLRSATQPSPWNPLMGALSVGGRGSSEGSAHSTVAAEEPGSFASFVAREQRRSVQFAPLLKSGVLNAGPTVHVALPREGTSAAGRSRSRSPDLECSDCSYVARTRSDLKKHRARHNREHKCPFPTCPQRQRGFATSNDLDRHLFVVHKINNRRSRSYKCFGINCPRPNQEWPRLDNFKQHLKKLHPGEVEISLLQKSNAWYESQLCQQEAGPPATPLSSCGSGSSAQIDRDSGNADVEVAEHRDVPEPTSVRRSAP</sequence>
<feature type="domain" description="C2H2-type" evidence="3">
    <location>
        <begin position="184"/>
        <end position="211"/>
    </location>
</feature>
<dbReference type="Gene3D" id="3.30.160.60">
    <property type="entry name" value="Classic Zinc Finger"/>
    <property type="match status" value="1"/>
</dbReference>
<dbReference type="Proteomes" id="UP000078343">
    <property type="component" value="Unassembled WGS sequence"/>
</dbReference>
<keyword evidence="1" id="KW-0862">Zinc</keyword>
<proteinExistence type="predicted"/>
<reference evidence="4 5" key="1">
    <citation type="submission" date="2016-04" db="EMBL/GenBank/DDBJ databases">
        <title>Draft genome of Fonsecaea erecta CBS 125763.</title>
        <authorList>
            <person name="Weiss V.A."/>
            <person name="Vicente V.A."/>
            <person name="Raittz R.T."/>
            <person name="Moreno L.F."/>
            <person name="De Souza E.M."/>
            <person name="Pedrosa F.O."/>
            <person name="Steffens M.B."/>
            <person name="Faoro H."/>
            <person name="Tadra-Sfeir M.Z."/>
            <person name="Najafzadeh M.J."/>
            <person name="Felipe M.S."/>
            <person name="Teixeira M."/>
            <person name="Sun J."/>
            <person name="Xi L."/>
            <person name="Gomes R."/>
            <person name="De Azevedo C.M."/>
            <person name="Salgado C.G."/>
            <person name="Da Silva M.B."/>
            <person name="Nascimento M.F."/>
            <person name="Queiroz-Telles F."/>
            <person name="Attili D.S."/>
            <person name="Gorbushina A."/>
        </authorList>
    </citation>
    <scope>NUCLEOTIDE SEQUENCE [LARGE SCALE GENOMIC DNA]</scope>
    <source>
        <strain evidence="4 5">CBS 125763</strain>
    </source>
</reference>
<dbReference type="GO" id="GO:0008270">
    <property type="term" value="F:zinc ion binding"/>
    <property type="evidence" value="ECO:0007669"/>
    <property type="project" value="UniProtKB-KW"/>
</dbReference>
<protein>
    <recommendedName>
        <fullName evidence="3">C2H2-type domain-containing protein</fullName>
    </recommendedName>
</protein>
<accession>A0A178ZI68</accession>
<gene>
    <name evidence="4" type="ORF">AYL99_06630</name>
</gene>
<keyword evidence="5" id="KW-1185">Reference proteome</keyword>
<evidence type="ECO:0000256" key="2">
    <source>
        <dbReference type="SAM" id="MobiDB-lite"/>
    </source>
</evidence>
<dbReference type="SMART" id="SM00355">
    <property type="entry name" value="ZnF_C2H2"/>
    <property type="match status" value="3"/>
</dbReference>
<name>A0A178ZI68_9EURO</name>
<evidence type="ECO:0000259" key="3">
    <source>
        <dbReference type="PROSITE" id="PS50157"/>
    </source>
</evidence>
<dbReference type="EMBL" id="LVYI01000005">
    <property type="protein sequence ID" value="OAP59332.1"/>
    <property type="molecule type" value="Genomic_DNA"/>
</dbReference>
<dbReference type="GeneID" id="30010798"/>
<dbReference type="OrthoDB" id="6077919at2759"/>
<evidence type="ECO:0000313" key="5">
    <source>
        <dbReference type="Proteomes" id="UP000078343"/>
    </source>
</evidence>
<feature type="region of interest" description="Disordered" evidence="2">
    <location>
        <begin position="302"/>
        <end position="347"/>
    </location>
</feature>
<organism evidence="4 5">
    <name type="scientific">Fonsecaea erecta</name>
    <dbReference type="NCBI Taxonomy" id="1367422"/>
    <lineage>
        <taxon>Eukaryota</taxon>
        <taxon>Fungi</taxon>
        <taxon>Dikarya</taxon>
        <taxon>Ascomycota</taxon>
        <taxon>Pezizomycotina</taxon>
        <taxon>Eurotiomycetes</taxon>
        <taxon>Chaetothyriomycetidae</taxon>
        <taxon>Chaetothyriales</taxon>
        <taxon>Herpotrichiellaceae</taxon>
        <taxon>Fonsecaea</taxon>
    </lineage>
</organism>
<keyword evidence="1" id="KW-0479">Metal-binding</keyword>
<feature type="compositionally biased region" description="Polar residues" evidence="2">
    <location>
        <begin position="307"/>
        <end position="318"/>
    </location>
</feature>
<dbReference type="AlphaFoldDB" id="A0A178ZI68"/>
<dbReference type="RefSeq" id="XP_018692699.1">
    <property type="nucleotide sequence ID" value="XM_018838139.1"/>
</dbReference>
<dbReference type="InterPro" id="IPR013087">
    <property type="entry name" value="Znf_C2H2_type"/>
</dbReference>
<evidence type="ECO:0000256" key="1">
    <source>
        <dbReference type="PROSITE-ProRule" id="PRU00042"/>
    </source>
</evidence>
<evidence type="ECO:0000313" key="4">
    <source>
        <dbReference type="EMBL" id="OAP59332.1"/>
    </source>
</evidence>
<feature type="compositionally biased region" description="Basic and acidic residues" evidence="2">
    <location>
        <begin position="319"/>
        <end position="337"/>
    </location>
</feature>
<comment type="caution">
    <text evidence="4">The sequence shown here is derived from an EMBL/GenBank/DDBJ whole genome shotgun (WGS) entry which is preliminary data.</text>
</comment>